<proteinExistence type="predicted"/>
<evidence type="ECO:0000313" key="1">
    <source>
        <dbReference type="EMBL" id="EDL75327.1"/>
    </source>
</evidence>
<name>A6JVS0_RAT</name>
<dbReference type="EMBL" id="CH474004">
    <property type="protein sequence ID" value="EDL75327.1"/>
    <property type="molecule type" value="Genomic_DNA"/>
</dbReference>
<sequence>MRGRGEGVKSPQCMGILFPEWLVLSTLPPASGRGNGGFWASLRVNC</sequence>
<protein>
    <submittedName>
        <fullName evidence="1">RCG23955, isoform CRA_a</fullName>
    </submittedName>
</protein>
<gene>
    <name evidence="1" type="ORF">rCG_23955</name>
</gene>
<accession>A6JVS0</accession>
<dbReference type="AlphaFoldDB" id="A6JVS0"/>
<evidence type="ECO:0000313" key="2">
    <source>
        <dbReference type="Proteomes" id="UP000234681"/>
    </source>
</evidence>
<dbReference type="Proteomes" id="UP000234681">
    <property type="component" value="Chromosome 9"/>
</dbReference>
<organism evidence="1 2">
    <name type="scientific">Rattus norvegicus</name>
    <name type="common">Rat</name>
    <dbReference type="NCBI Taxonomy" id="10116"/>
    <lineage>
        <taxon>Eukaryota</taxon>
        <taxon>Metazoa</taxon>
        <taxon>Chordata</taxon>
        <taxon>Craniata</taxon>
        <taxon>Vertebrata</taxon>
        <taxon>Euteleostomi</taxon>
        <taxon>Mammalia</taxon>
        <taxon>Eutheria</taxon>
        <taxon>Euarchontoglires</taxon>
        <taxon>Glires</taxon>
        <taxon>Rodentia</taxon>
        <taxon>Myomorpha</taxon>
        <taxon>Muroidea</taxon>
        <taxon>Muridae</taxon>
        <taxon>Murinae</taxon>
        <taxon>Rattus</taxon>
    </lineage>
</organism>
<reference evidence="2" key="1">
    <citation type="submission" date="2005-09" db="EMBL/GenBank/DDBJ databases">
        <authorList>
            <person name="Mural R.J."/>
            <person name="Li P.W."/>
            <person name="Adams M.D."/>
            <person name="Amanatides P.G."/>
            <person name="Baden-Tillson H."/>
            <person name="Barnstead M."/>
            <person name="Chin S.H."/>
            <person name="Dew I."/>
            <person name="Evans C.A."/>
            <person name="Ferriera S."/>
            <person name="Flanigan M."/>
            <person name="Fosler C."/>
            <person name="Glodek A."/>
            <person name="Gu Z."/>
            <person name="Holt R.A."/>
            <person name="Jennings D."/>
            <person name="Kraft C.L."/>
            <person name="Lu F."/>
            <person name="Nguyen T."/>
            <person name="Nusskern D.R."/>
            <person name="Pfannkoch C.M."/>
            <person name="Sitter C."/>
            <person name="Sutton G.G."/>
            <person name="Venter J.C."/>
            <person name="Wang Z."/>
            <person name="Woodage T."/>
            <person name="Zheng X.H."/>
            <person name="Zhong F."/>
        </authorList>
    </citation>
    <scope>NUCLEOTIDE SEQUENCE [LARGE SCALE GENOMIC DNA]</scope>
    <source>
        <strain>BN</strain>
        <strain evidence="2">Sprague-Dawley</strain>
    </source>
</reference>